<dbReference type="PANTHER" id="PTHR34390:SF2">
    <property type="entry name" value="SUCCINATE TRANSPORTER SUBUNIT YJJP-RELATED"/>
    <property type="match status" value="1"/>
</dbReference>
<keyword evidence="10" id="KW-1185">Reference proteome</keyword>
<keyword evidence="3 7" id="KW-0812">Transmembrane</keyword>
<protein>
    <submittedName>
        <fullName evidence="9">Threonine/serine exporter family protein</fullName>
    </submittedName>
</protein>
<keyword evidence="4 7" id="KW-1133">Transmembrane helix</keyword>
<gene>
    <name evidence="9" type="ORF">H8Z82_04115</name>
</gene>
<evidence type="ECO:0000256" key="2">
    <source>
        <dbReference type="ARBA" id="ARBA00022475"/>
    </source>
</evidence>
<evidence type="ECO:0000256" key="3">
    <source>
        <dbReference type="ARBA" id="ARBA00022692"/>
    </source>
</evidence>
<feature type="transmembrane region" description="Helical" evidence="7">
    <location>
        <begin position="227"/>
        <end position="251"/>
    </location>
</feature>
<sequence>MNRREAEEYLYCAMSIGEQLLVSGAEVGRVEDTIRRICLAYGAERADVFSITSSIVTTIYGADFGVCTQTRRVSGMVNDLDRVDQLNQLSREICQEKPTHEAIKEKLIQIQNRPHYSFGIQLLIYALVSGSFSVFFGGDWKDMAASAIIGVLLKFIEAFVKKGSVNSLITALICSTVGGFLANLAVYSGIGDHADLISIGNIMLLIPGIAFTNSLRDMFSGDTITGLIRFMESILLALVIALGFTFAGFILG</sequence>
<name>A0ABR7IFT2_9FIRM</name>
<keyword evidence="5 7" id="KW-0472">Membrane</keyword>
<evidence type="ECO:0000256" key="1">
    <source>
        <dbReference type="ARBA" id="ARBA00004651"/>
    </source>
</evidence>
<dbReference type="InterPro" id="IPR050539">
    <property type="entry name" value="ThrE_Dicarb/AminoAcid_Exp"/>
</dbReference>
<feature type="domain" description="Threonine/serine exporter-like N-terminal" evidence="8">
    <location>
        <begin position="13"/>
        <end position="247"/>
    </location>
</feature>
<evidence type="ECO:0000259" key="8">
    <source>
        <dbReference type="Pfam" id="PF06738"/>
    </source>
</evidence>
<evidence type="ECO:0000313" key="10">
    <source>
        <dbReference type="Proteomes" id="UP000649826"/>
    </source>
</evidence>
<evidence type="ECO:0000256" key="6">
    <source>
        <dbReference type="ARBA" id="ARBA00034125"/>
    </source>
</evidence>
<evidence type="ECO:0000256" key="4">
    <source>
        <dbReference type="ARBA" id="ARBA00022989"/>
    </source>
</evidence>
<feature type="transmembrane region" description="Helical" evidence="7">
    <location>
        <begin position="116"/>
        <end position="137"/>
    </location>
</feature>
<dbReference type="InterPro" id="IPR010619">
    <property type="entry name" value="ThrE-like_N"/>
</dbReference>
<evidence type="ECO:0000256" key="5">
    <source>
        <dbReference type="ARBA" id="ARBA00023136"/>
    </source>
</evidence>
<accession>A0ABR7IFT2</accession>
<dbReference type="Pfam" id="PF06738">
    <property type="entry name" value="ThrE"/>
    <property type="match status" value="1"/>
</dbReference>
<comment type="subcellular location">
    <subcellularLocation>
        <location evidence="1">Cell membrane</location>
        <topology evidence="1">Multi-pass membrane protein</topology>
    </subcellularLocation>
</comment>
<organism evidence="9 10">
    <name type="scientific">Blautia difficilis</name>
    <dbReference type="NCBI Taxonomy" id="2763027"/>
    <lineage>
        <taxon>Bacteria</taxon>
        <taxon>Bacillati</taxon>
        <taxon>Bacillota</taxon>
        <taxon>Clostridia</taxon>
        <taxon>Lachnospirales</taxon>
        <taxon>Lachnospiraceae</taxon>
        <taxon>Blautia</taxon>
    </lineage>
</organism>
<evidence type="ECO:0000256" key="7">
    <source>
        <dbReference type="SAM" id="Phobius"/>
    </source>
</evidence>
<feature type="transmembrane region" description="Helical" evidence="7">
    <location>
        <begin position="196"/>
        <end position="215"/>
    </location>
</feature>
<reference evidence="9 10" key="1">
    <citation type="submission" date="2020-08" db="EMBL/GenBank/DDBJ databases">
        <title>Genome public.</title>
        <authorList>
            <person name="Liu C."/>
            <person name="Sun Q."/>
        </authorList>
    </citation>
    <scope>NUCLEOTIDE SEQUENCE [LARGE SCALE GENOMIC DNA]</scope>
    <source>
        <strain evidence="9 10">M29</strain>
    </source>
</reference>
<keyword evidence="2" id="KW-1003">Cell membrane</keyword>
<dbReference type="Proteomes" id="UP000649826">
    <property type="component" value="Unassembled WGS sequence"/>
</dbReference>
<dbReference type="PANTHER" id="PTHR34390">
    <property type="entry name" value="UPF0442 PROTEIN YJJB-RELATED"/>
    <property type="match status" value="1"/>
</dbReference>
<feature type="transmembrane region" description="Helical" evidence="7">
    <location>
        <begin position="143"/>
        <end position="160"/>
    </location>
</feature>
<comment type="similarity">
    <text evidence="6">Belongs to the ThrE exporter (TC 2.A.79) family.</text>
</comment>
<comment type="caution">
    <text evidence="9">The sequence shown here is derived from an EMBL/GenBank/DDBJ whole genome shotgun (WGS) entry which is preliminary data.</text>
</comment>
<dbReference type="RefSeq" id="WP_186994350.1">
    <property type="nucleotide sequence ID" value="NZ_JACOQG010000004.1"/>
</dbReference>
<dbReference type="EMBL" id="JACOQG010000004">
    <property type="protein sequence ID" value="MBC5778857.1"/>
    <property type="molecule type" value="Genomic_DNA"/>
</dbReference>
<proteinExistence type="inferred from homology"/>
<evidence type="ECO:0000313" key="9">
    <source>
        <dbReference type="EMBL" id="MBC5778857.1"/>
    </source>
</evidence>
<feature type="transmembrane region" description="Helical" evidence="7">
    <location>
        <begin position="167"/>
        <end position="190"/>
    </location>
</feature>